<evidence type="ECO:0000256" key="1">
    <source>
        <dbReference type="SAM" id="Phobius"/>
    </source>
</evidence>
<dbReference type="OMA" id="YISHCVE"/>
<keyword evidence="3" id="KW-1185">Reference proteome</keyword>
<dbReference type="InterPro" id="IPR045034">
    <property type="entry name" value="O-acyltransferase_WSD1-like"/>
</dbReference>
<accession>A0A1D2MJI2</accession>
<proteinExistence type="predicted"/>
<keyword evidence="1" id="KW-0812">Transmembrane</keyword>
<dbReference type="GO" id="GO:0019432">
    <property type="term" value="P:triglyceride biosynthetic process"/>
    <property type="evidence" value="ECO:0007669"/>
    <property type="project" value="TreeGrafter"/>
</dbReference>
<organism evidence="2 3">
    <name type="scientific">Orchesella cincta</name>
    <name type="common">Springtail</name>
    <name type="synonym">Podura cincta</name>
    <dbReference type="NCBI Taxonomy" id="48709"/>
    <lineage>
        <taxon>Eukaryota</taxon>
        <taxon>Metazoa</taxon>
        <taxon>Ecdysozoa</taxon>
        <taxon>Arthropoda</taxon>
        <taxon>Hexapoda</taxon>
        <taxon>Collembola</taxon>
        <taxon>Entomobryomorpha</taxon>
        <taxon>Entomobryoidea</taxon>
        <taxon>Orchesellidae</taxon>
        <taxon>Orchesellinae</taxon>
        <taxon>Orchesella</taxon>
    </lineage>
</organism>
<comment type="caution">
    <text evidence="2">The sequence shown here is derived from an EMBL/GenBank/DDBJ whole genome shotgun (WGS) entry which is preliminary data.</text>
</comment>
<dbReference type="EMBL" id="LJIJ01001059">
    <property type="protein sequence ID" value="ODM93159.1"/>
    <property type="molecule type" value="Genomic_DNA"/>
</dbReference>
<dbReference type="PANTHER" id="PTHR31650">
    <property type="entry name" value="O-ACYLTRANSFERASE (WSD1-LIKE) FAMILY PROTEIN"/>
    <property type="match status" value="1"/>
</dbReference>
<dbReference type="Proteomes" id="UP000094527">
    <property type="component" value="Unassembled WGS sequence"/>
</dbReference>
<feature type="transmembrane region" description="Helical" evidence="1">
    <location>
        <begin position="20"/>
        <end position="40"/>
    </location>
</feature>
<sequence>MKYSVERSRFTKAARNAIDIVCVLGFLVFSFITFVLFYIYRSLVTCYVSVFKLDFGKVLSGTSAILEEDYWIGAPKYGIVSILKIEHKLCIDLVRETFINNVLTNSKYPELKQYQYDFMGYRFWRNDKSFNVENHVYQRYPTEFPNLSVETIHEEFINKPFDRLKSPWELVLINLPSENADTGATQSLLVYRNHHSMADGKSILKLLFESFGQQKLVTALARYEKRSVLQQLCFYLRSPIQLVNLGLLWKQAYLNSMGHLFKFNSSPQKENQTRLIVGLSPVIPLDQLKSIAKKKNVRVSAVILSIMAGAMRKLNRLNRDKNVSVLCVIPKEGHPDALTNYMYMGSIDLPVSESSDLKRLNLCNKIYNSVSSSDLLCLTNFYGYQIGVFVGQLRKTLRTVRAWIVGISNLAGDEQGVKICSYPCSDFVMSVGPCRGTMGIQLLSSSYRGKLQIAITAKEGILDRGEVERLAFLMGKEVQNMVAK</sequence>
<reference evidence="2 3" key="1">
    <citation type="journal article" date="2016" name="Genome Biol. Evol.">
        <title>Gene Family Evolution Reflects Adaptation to Soil Environmental Stressors in the Genome of the Collembolan Orchesella cincta.</title>
        <authorList>
            <person name="Faddeeva-Vakhrusheva A."/>
            <person name="Derks M.F."/>
            <person name="Anvar S.Y."/>
            <person name="Agamennone V."/>
            <person name="Suring W."/>
            <person name="Smit S."/>
            <person name="van Straalen N.M."/>
            <person name="Roelofs D."/>
        </authorList>
    </citation>
    <scope>NUCLEOTIDE SEQUENCE [LARGE SCALE GENOMIC DNA]</scope>
    <source>
        <tissue evidence="2">Mixed pool</tissue>
    </source>
</reference>
<evidence type="ECO:0000313" key="2">
    <source>
        <dbReference type="EMBL" id="ODM93159.1"/>
    </source>
</evidence>
<dbReference type="OrthoDB" id="619536at2759"/>
<keyword evidence="1" id="KW-0472">Membrane</keyword>
<keyword evidence="2" id="KW-0012">Acyltransferase</keyword>
<gene>
    <name evidence="2" type="ORF">Ocin01_13523</name>
</gene>
<keyword evidence="2" id="KW-0808">Transferase</keyword>
<evidence type="ECO:0000313" key="3">
    <source>
        <dbReference type="Proteomes" id="UP000094527"/>
    </source>
</evidence>
<keyword evidence="1" id="KW-1133">Transmembrane helix</keyword>
<dbReference type="GO" id="GO:0008374">
    <property type="term" value="F:O-acyltransferase activity"/>
    <property type="evidence" value="ECO:0007669"/>
    <property type="project" value="InterPro"/>
</dbReference>
<name>A0A1D2MJI2_ORCCI</name>
<dbReference type="GO" id="GO:0005886">
    <property type="term" value="C:plasma membrane"/>
    <property type="evidence" value="ECO:0007669"/>
    <property type="project" value="TreeGrafter"/>
</dbReference>
<dbReference type="AlphaFoldDB" id="A0A1D2MJI2"/>
<protein>
    <submittedName>
        <fullName evidence="2">O-acyltransferase WSD1</fullName>
    </submittedName>
</protein>
<dbReference type="PANTHER" id="PTHR31650:SF1">
    <property type="entry name" value="WAX ESTER SYNTHASE_DIACYLGLYCEROL ACYLTRANSFERASE 4-RELATED"/>
    <property type="match status" value="1"/>
</dbReference>